<keyword evidence="2" id="KW-1133">Transmembrane helix</keyword>
<feature type="compositionally biased region" description="Polar residues" evidence="1">
    <location>
        <begin position="594"/>
        <end position="617"/>
    </location>
</feature>
<feature type="compositionally biased region" description="Polar residues" evidence="1">
    <location>
        <begin position="528"/>
        <end position="547"/>
    </location>
</feature>
<feature type="compositionally biased region" description="Basic and acidic residues" evidence="1">
    <location>
        <begin position="507"/>
        <end position="521"/>
    </location>
</feature>
<feature type="compositionally biased region" description="Low complexity" evidence="1">
    <location>
        <begin position="552"/>
        <end position="565"/>
    </location>
</feature>
<evidence type="ECO:0000256" key="2">
    <source>
        <dbReference type="SAM" id="Phobius"/>
    </source>
</evidence>
<keyword evidence="4" id="KW-1185">Reference proteome</keyword>
<accession>A0A9Q0MBR7</accession>
<name>A0A9Q0MBR7_BLOTA</name>
<organism evidence="3 4">
    <name type="scientific">Blomia tropicalis</name>
    <name type="common">Mite</name>
    <dbReference type="NCBI Taxonomy" id="40697"/>
    <lineage>
        <taxon>Eukaryota</taxon>
        <taxon>Metazoa</taxon>
        <taxon>Ecdysozoa</taxon>
        <taxon>Arthropoda</taxon>
        <taxon>Chelicerata</taxon>
        <taxon>Arachnida</taxon>
        <taxon>Acari</taxon>
        <taxon>Acariformes</taxon>
        <taxon>Sarcoptiformes</taxon>
        <taxon>Astigmata</taxon>
        <taxon>Glycyphagoidea</taxon>
        <taxon>Echimyopodidae</taxon>
        <taxon>Blomia</taxon>
    </lineage>
</organism>
<comment type="caution">
    <text evidence="3">The sequence shown here is derived from an EMBL/GenBank/DDBJ whole genome shotgun (WGS) entry which is preliminary data.</text>
</comment>
<dbReference type="AlphaFoldDB" id="A0A9Q0MBR7"/>
<dbReference type="EMBL" id="JAPWDV010000001">
    <property type="protein sequence ID" value="KAJ6222990.1"/>
    <property type="molecule type" value="Genomic_DNA"/>
</dbReference>
<evidence type="ECO:0000313" key="4">
    <source>
        <dbReference type="Proteomes" id="UP001142055"/>
    </source>
</evidence>
<evidence type="ECO:0000256" key="1">
    <source>
        <dbReference type="SAM" id="MobiDB-lite"/>
    </source>
</evidence>
<gene>
    <name evidence="3" type="ORF">RDWZM_001535</name>
</gene>
<dbReference type="Proteomes" id="UP001142055">
    <property type="component" value="Chromosome 1"/>
</dbReference>
<feature type="region of interest" description="Disordered" evidence="1">
    <location>
        <begin position="500"/>
        <end position="617"/>
    </location>
</feature>
<proteinExistence type="predicted"/>
<evidence type="ECO:0000313" key="3">
    <source>
        <dbReference type="EMBL" id="KAJ6222990.1"/>
    </source>
</evidence>
<keyword evidence="2" id="KW-0812">Transmembrane</keyword>
<feature type="transmembrane region" description="Helical" evidence="2">
    <location>
        <begin position="429"/>
        <end position="451"/>
    </location>
</feature>
<feature type="transmembrane region" description="Helical" evidence="2">
    <location>
        <begin position="385"/>
        <end position="404"/>
    </location>
</feature>
<keyword evidence="2" id="KW-0472">Membrane</keyword>
<feature type="compositionally biased region" description="Low complexity" evidence="1">
    <location>
        <begin position="572"/>
        <end position="593"/>
    </location>
</feature>
<sequence>MVKDKTIRIGILVLILALINDLSKVSIIVTSASMNVAFKVKLHKLREIVGNKKGAPRDQANQIASLKLFEENVNIINSNIQNHRLTFEYMSVFKKAINEHDNKWNKIVKKELSELVYMADSTINKWNQVSYEHLLDSSINGELITEQNLTETLNELNNVDKTLNLIPFKALVECFHQCKQLEQHEYIYNNLINEYNKNTMIPKLLEEEKSHKKLVNELKLIKINFYEKGYGLVEDELNKSHDIFQTNQPLWKKVGHKILSNFYFGEENEHQTEKEQMPVSENYDGFGRIFQNETTLKLIQTTTTTTKLKLIQTTITTKLPSTLKTSQTEPILTDNNLVQNDESTMKATTLNNVKILFEQTTETFFNPNNDDIQTNWRKIFKSREFIILAAILQIAALALVMNGMKKWLSNKELDNGDKKDEEPIKSFELSIIGISILVVLVFLILALCCLFKRQTKKVLVNQKNHLIDVVDNKNQEKNDDIIKEQPAQIVESKCLKEQSVQKSNKSGLEKEKEKEKEKENNAESLSNYKNRWQSQMKSSETPKSGNKSKVIGSSIEGGNSSNNMSVTSGLNTSGISSTKSTNKSTNTSSVGSTLSNSRISTKDSTTSEILETNNSEF</sequence>
<protein>
    <submittedName>
        <fullName evidence="3">Uncharacterized protein</fullName>
    </submittedName>
</protein>
<reference evidence="3" key="1">
    <citation type="submission" date="2022-12" db="EMBL/GenBank/DDBJ databases">
        <title>Genome assemblies of Blomia tropicalis.</title>
        <authorList>
            <person name="Cui Y."/>
        </authorList>
    </citation>
    <scope>NUCLEOTIDE SEQUENCE</scope>
    <source>
        <tissue evidence="3">Adult mites</tissue>
    </source>
</reference>